<reference evidence="1 2" key="1">
    <citation type="submission" date="2017-07" db="EMBL/GenBank/DDBJ databases">
        <title>Fictibacillus sp. nov. GDSW-R2A3 Genome sequencing and assembly.</title>
        <authorList>
            <person name="Mayilraj S."/>
        </authorList>
    </citation>
    <scope>NUCLEOTIDE SEQUENCE [LARGE SCALE GENOMIC DNA]</scope>
    <source>
        <strain evidence="1 2">GDSW-R2A3</strain>
    </source>
</reference>
<dbReference type="Proteomes" id="UP000215059">
    <property type="component" value="Unassembled WGS sequence"/>
</dbReference>
<evidence type="ECO:0000313" key="1">
    <source>
        <dbReference type="EMBL" id="OYD57624.1"/>
    </source>
</evidence>
<accession>A0A235F959</accession>
<gene>
    <name evidence="1" type="ORF">CGZ90_13235</name>
</gene>
<dbReference type="EMBL" id="NOII01000003">
    <property type="protein sequence ID" value="OYD57624.1"/>
    <property type="molecule type" value="Genomic_DNA"/>
</dbReference>
<dbReference type="AlphaFoldDB" id="A0A235F959"/>
<protein>
    <recommendedName>
        <fullName evidence="3">Transcriptional regulator</fullName>
    </recommendedName>
</protein>
<name>A0A235F959_9BACL</name>
<dbReference type="RefSeq" id="WP_094252975.1">
    <property type="nucleotide sequence ID" value="NZ_JBHLXL010000001.1"/>
</dbReference>
<evidence type="ECO:0000313" key="2">
    <source>
        <dbReference type="Proteomes" id="UP000215059"/>
    </source>
</evidence>
<proteinExistence type="predicted"/>
<organism evidence="1 2">
    <name type="scientific">Fictibacillus aquaticus</name>
    <dbReference type="NCBI Taxonomy" id="2021314"/>
    <lineage>
        <taxon>Bacteria</taxon>
        <taxon>Bacillati</taxon>
        <taxon>Bacillota</taxon>
        <taxon>Bacilli</taxon>
        <taxon>Bacillales</taxon>
        <taxon>Fictibacillaceae</taxon>
        <taxon>Fictibacillus</taxon>
    </lineage>
</organism>
<dbReference type="OrthoDB" id="7568952at2"/>
<comment type="caution">
    <text evidence="1">The sequence shown here is derived from an EMBL/GenBank/DDBJ whole genome shotgun (WGS) entry which is preliminary data.</text>
</comment>
<keyword evidence="2" id="KW-1185">Reference proteome</keyword>
<sequence length="74" mass="8581">MIHTNEGRTKLSLWLDKQGLDVEWLMTRTKLSKEIILKSVKDSDYRPSGSAMRVILSVLKEKQSTVKLSDFWDV</sequence>
<evidence type="ECO:0008006" key="3">
    <source>
        <dbReference type="Google" id="ProtNLM"/>
    </source>
</evidence>